<dbReference type="InterPro" id="IPR007460">
    <property type="entry name" value="BrnT_toxin"/>
</dbReference>
<accession>A0A6B2M2U2</accession>
<dbReference type="Pfam" id="PF04365">
    <property type="entry name" value="BrnT_toxin"/>
    <property type="match status" value="1"/>
</dbReference>
<protein>
    <submittedName>
        <fullName evidence="1">BrnT family toxin</fullName>
    </submittedName>
</protein>
<reference evidence="1 2" key="1">
    <citation type="submission" date="2020-02" db="EMBL/GenBank/DDBJ databases">
        <title>Albibacoteraceae fam. nov., the first described family within the subdivision 4 Verrucomicrobia.</title>
        <authorList>
            <person name="Xi F."/>
        </authorList>
    </citation>
    <scope>NUCLEOTIDE SEQUENCE [LARGE SCALE GENOMIC DNA]</scope>
    <source>
        <strain evidence="1 2">CK1056</strain>
    </source>
</reference>
<dbReference type="Gene3D" id="3.10.450.530">
    <property type="entry name" value="Ribonuclease toxin, BrnT, of type II toxin-antitoxin system"/>
    <property type="match status" value="1"/>
</dbReference>
<dbReference type="AlphaFoldDB" id="A0A6B2M2U2"/>
<dbReference type="RefSeq" id="WP_163965090.1">
    <property type="nucleotide sequence ID" value="NZ_JAAGNX010000002.1"/>
</dbReference>
<gene>
    <name evidence="1" type="ORF">G0Q06_09665</name>
</gene>
<dbReference type="InterPro" id="IPR038573">
    <property type="entry name" value="BrnT_sf"/>
</dbReference>
<keyword evidence="2" id="KW-1185">Reference proteome</keyword>
<dbReference type="Proteomes" id="UP000478417">
    <property type="component" value="Unassembled WGS sequence"/>
</dbReference>
<dbReference type="EMBL" id="JAAGNX010000002">
    <property type="protein sequence ID" value="NDV62716.1"/>
    <property type="molecule type" value="Genomic_DNA"/>
</dbReference>
<evidence type="ECO:0000313" key="2">
    <source>
        <dbReference type="Proteomes" id="UP000478417"/>
    </source>
</evidence>
<organism evidence="1 2">
    <name type="scientific">Oceanipulchritudo coccoides</name>
    <dbReference type="NCBI Taxonomy" id="2706888"/>
    <lineage>
        <taxon>Bacteria</taxon>
        <taxon>Pseudomonadati</taxon>
        <taxon>Verrucomicrobiota</taxon>
        <taxon>Opitutia</taxon>
        <taxon>Puniceicoccales</taxon>
        <taxon>Oceanipulchritudinaceae</taxon>
        <taxon>Oceanipulchritudo</taxon>
    </lineage>
</organism>
<evidence type="ECO:0000313" key="1">
    <source>
        <dbReference type="EMBL" id="NDV62716.1"/>
    </source>
</evidence>
<sequence length="92" mass="10991">MLSSRFEYDPSKSRSNLEKHGIDFNQAQLIWQDPRRLRFKGNSFKEQRFALVGSALGKIWYAVYTVRRYKIRLISVRRARSSEVMAYEKEVE</sequence>
<name>A0A6B2M2U2_9BACT</name>
<comment type="caution">
    <text evidence="1">The sequence shown here is derived from an EMBL/GenBank/DDBJ whole genome shotgun (WGS) entry which is preliminary data.</text>
</comment>
<proteinExistence type="predicted"/>